<feature type="domain" description="Thiamin pyrophosphokinase catalytic" evidence="6">
    <location>
        <begin position="31"/>
        <end position="122"/>
    </location>
</feature>
<sequence>MKPPIVEQSEPITLIGGGDVGENDLNLVLPVAPTLVAADGGADQALARGHMPQAVIGDFDSISDDVRRQIPSERLFPVREQETTDFDKALRYVRAPLVVGVGFLGGRVDHQLAVLNTLVRKAATPCVLLGAHEVLFHAPPRIELALEPGGVVSLFPLARVKGRSAGLEWSIDQLTFDPSGQIGTSNRSTGPVTLEMDQPGLLVMVPRGAFDLVMQAFRSTRHVPWPAHAG</sequence>
<dbReference type="AlphaFoldDB" id="A0A2R8C520"/>
<dbReference type="Gene3D" id="3.40.50.10240">
    <property type="entry name" value="Thiamin pyrophosphokinase, catalytic domain"/>
    <property type="match status" value="1"/>
</dbReference>
<keyword evidence="8" id="KW-1185">Reference proteome</keyword>
<evidence type="ECO:0000256" key="1">
    <source>
        <dbReference type="ARBA" id="ARBA00022679"/>
    </source>
</evidence>
<dbReference type="GO" id="GO:0004788">
    <property type="term" value="F:thiamine diphosphokinase activity"/>
    <property type="evidence" value="ECO:0007669"/>
    <property type="project" value="UniProtKB-UniRule"/>
</dbReference>
<keyword evidence="3" id="KW-0418">Kinase</keyword>
<proteinExistence type="predicted"/>
<evidence type="ECO:0000256" key="4">
    <source>
        <dbReference type="ARBA" id="ARBA00022840"/>
    </source>
</evidence>
<dbReference type="CDD" id="cd07995">
    <property type="entry name" value="TPK"/>
    <property type="match status" value="1"/>
</dbReference>
<evidence type="ECO:0000313" key="8">
    <source>
        <dbReference type="Proteomes" id="UP000244898"/>
    </source>
</evidence>
<evidence type="ECO:0000256" key="5">
    <source>
        <dbReference type="NCBIfam" id="TIGR01378"/>
    </source>
</evidence>
<dbReference type="InterPro" id="IPR036371">
    <property type="entry name" value="TPK_B1-bd_sf"/>
</dbReference>
<dbReference type="SUPFAM" id="SSF63862">
    <property type="entry name" value="Thiamin pyrophosphokinase, substrate-binding domain"/>
    <property type="match status" value="1"/>
</dbReference>
<dbReference type="PANTHER" id="PTHR41299">
    <property type="entry name" value="THIAMINE PYROPHOSPHOKINASE"/>
    <property type="match status" value="1"/>
</dbReference>
<evidence type="ECO:0000256" key="3">
    <source>
        <dbReference type="ARBA" id="ARBA00022777"/>
    </source>
</evidence>
<dbReference type="NCBIfam" id="TIGR01378">
    <property type="entry name" value="thi_PPkinase"/>
    <property type="match status" value="1"/>
</dbReference>
<evidence type="ECO:0000313" key="7">
    <source>
        <dbReference type="EMBL" id="SPJ27507.1"/>
    </source>
</evidence>
<dbReference type="PANTHER" id="PTHR41299:SF1">
    <property type="entry name" value="THIAMINE PYROPHOSPHOKINASE"/>
    <property type="match status" value="1"/>
</dbReference>
<dbReference type="InterPro" id="IPR053149">
    <property type="entry name" value="TPK"/>
</dbReference>
<dbReference type="Pfam" id="PF04263">
    <property type="entry name" value="TPK_catalytic"/>
    <property type="match status" value="1"/>
</dbReference>
<keyword evidence="1" id="KW-0808">Transferase</keyword>
<keyword evidence="4" id="KW-0067">ATP-binding</keyword>
<dbReference type="InterPro" id="IPR036759">
    <property type="entry name" value="TPK_catalytic_sf"/>
</dbReference>
<dbReference type="InterPro" id="IPR006282">
    <property type="entry name" value="Thi_PPkinase"/>
</dbReference>
<dbReference type="OrthoDB" id="7057856at2"/>
<dbReference type="EMBL" id="ONZG01000002">
    <property type="protein sequence ID" value="SPJ27507.1"/>
    <property type="molecule type" value="Genomic_DNA"/>
</dbReference>
<accession>A0A2R8C520</accession>
<dbReference type="GO" id="GO:0009229">
    <property type="term" value="P:thiamine diphosphate biosynthetic process"/>
    <property type="evidence" value="ECO:0007669"/>
    <property type="project" value="InterPro"/>
</dbReference>
<dbReference type="Proteomes" id="UP000244898">
    <property type="component" value="Unassembled WGS sequence"/>
</dbReference>
<dbReference type="EC" id="2.7.6.2" evidence="5"/>
<keyword evidence="2" id="KW-0547">Nucleotide-binding</keyword>
<organism evidence="7 8">
    <name type="scientific">Falsiruegeria mediterranea M17</name>
    <dbReference type="NCBI Taxonomy" id="1200281"/>
    <lineage>
        <taxon>Bacteria</taxon>
        <taxon>Pseudomonadati</taxon>
        <taxon>Pseudomonadota</taxon>
        <taxon>Alphaproteobacteria</taxon>
        <taxon>Rhodobacterales</taxon>
        <taxon>Roseobacteraceae</taxon>
        <taxon>Falsiruegeria</taxon>
    </lineage>
</organism>
<name>A0A2R8C520_9RHOB</name>
<evidence type="ECO:0000256" key="2">
    <source>
        <dbReference type="ARBA" id="ARBA00022741"/>
    </source>
</evidence>
<dbReference type="RefSeq" id="WP_108785780.1">
    <property type="nucleotide sequence ID" value="NZ_ONZG01000002.1"/>
</dbReference>
<dbReference type="SUPFAM" id="SSF63999">
    <property type="entry name" value="Thiamin pyrophosphokinase, catalytic domain"/>
    <property type="match status" value="1"/>
</dbReference>
<reference evidence="8" key="1">
    <citation type="submission" date="2018-03" db="EMBL/GenBank/DDBJ databases">
        <authorList>
            <person name="Rodrigo-Torres L."/>
            <person name="Arahal R. D."/>
            <person name="Lucena T."/>
        </authorList>
    </citation>
    <scope>NUCLEOTIDE SEQUENCE [LARGE SCALE GENOMIC DNA]</scope>
    <source>
        <strain evidence="8">CECT 7615</strain>
    </source>
</reference>
<dbReference type="GO" id="GO:0016301">
    <property type="term" value="F:kinase activity"/>
    <property type="evidence" value="ECO:0007669"/>
    <property type="project" value="UniProtKB-KW"/>
</dbReference>
<evidence type="ECO:0000259" key="6">
    <source>
        <dbReference type="Pfam" id="PF04263"/>
    </source>
</evidence>
<gene>
    <name evidence="7" type="ORF">TRM7615_00997</name>
</gene>
<dbReference type="InterPro" id="IPR007371">
    <property type="entry name" value="TPK_catalytic"/>
</dbReference>
<dbReference type="GO" id="GO:0005524">
    <property type="term" value="F:ATP binding"/>
    <property type="evidence" value="ECO:0007669"/>
    <property type="project" value="UniProtKB-KW"/>
</dbReference>
<dbReference type="GO" id="GO:0006772">
    <property type="term" value="P:thiamine metabolic process"/>
    <property type="evidence" value="ECO:0007669"/>
    <property type="project" value="UniProtKB-UniRule"/>
</dbReference>
<protein>
    <recommendedName>
        <fullName evidence="5">Thiamine diphosphokinase</fullName>
        <ecNumber evidence="5">2.7.6.2</ecNumber>
    </recommendedName>
</protein>